<evidence type="ECO:0000313" key="7">
    <source>
        <dbReference type="Proteomes" id="UP000570010"/>
    </source>
</evidence>
<dbReference type="SMART" id="SM01043">
    <property type="entry name" value="BTAD"/>
    <property type="match status" value="1"/>
</dbReference>
<dbReference type="Pfam" id="PF25873">
    <property type="entry name" value="WHD_MalT"/>
    <property type="match status" value="1"/>
</dbReference>
<dbReference type="Proteomes" id="UP000472971">
    <property type="component" value="Unassembled WGS sequence"/>
</dbReference>
<keyword evidence="2" id="KW-0804">Transcription</keyword>
<protein>
    <submittedName>
        <fullName evidence="5">Transcriptional regulator</fullName>
    </submittedName>
</protein>
<dbReference type="Gene3D" id="1.25.40.10">
    <property type="entry name" value="Tetratricopeptide repeat domain"/>
    <property type="match status" value="3"/>
</dbReference>
<evidence type="ECO:0000256" key="2">
    <source>
        <dbReference type="ARBA" id="ARBA00023163"/>
    </source>
</evidence>
<dbReference type="InterPro" id="IPR011990">
    <property type="entry name" value="TPR-like_helical_dom_sf"/>
</dbReference>
<evidence type="ECO:0000313" key="6">
    <source>
        <dbReference type="Proteomes" id="UP000472971"/>
    </source>
</evidence>
<feature type="domain" description="Bacterial transcriptional activator" evidence="3">
    <location>
        <begin position="928"/>
        <end position="1070"/>
    </location>
</feature>
<dbReference type="InterPro" id="IPR027417">
    <property type="entry name" value="P-loop_NTPase"/>
</dbReference>
<dbReference type="InterPro" id="IPR016032">
    <property type="entry name" value="Sig_transdc_resp-reg_C-effctor"/>
</dbReference>
<dbReference type="InterPro" id="IPR059106">
    <property type="entry name" value="WHD_MalT"/>
</dbReference>
<evidence type="ECO:0000259" key="3">
    <source>
        <dbReference type="SMART" id="SM01043"/>
    </source>
</evidence>
<dbReference type="AlphaFoldDB" id="A0A6B3VUT1"/>
<evidence type="ECO:0000256" key="1">
    <source>
        <dbReference type="ARBA" id="ARBA00023015"/>
    </source>
</evidence>
<dbReference type="InterPro" id="IPR036388">
    <property type="entry name" value="WH-like_DNA-bd_sf"/>
</dbReference>
<reference evidence="4 7" key="2">
    <citation type="submission" date="2020-07" db="EMBL/GenBank/DDBJ databases">
        <authorList>
            <person name="Feng H."/>
        </authorList>
    </citation>
    <scope>NUCLEOTIDE SEQUENCE [LARGE SCALE GENOMIC DNA]</scope>
    <source>
        <strain evidence="7">s-12</strain>
        <strain evidence="4">S-12</strain>
    </source>
</reference>
<dbReference type="Pfam" id="PF03704">
    <property type="entry name" value="BTAD"/>
    <property type="match status" value="1"/>
</dbReference>
<sequence>MEIPISIIQTKLLVPNVKENWIHRSKLTKKMKSIPKFPLTILHSGAGYGKSTALALFAKGIKMNCYWYSISPSDDEILPFLTYMITAMKHKEPEFGKSLLQYINGMDRFIHDDELGLLCSLFINEILSVNKEIILILDDFHQIEHSHTINVWIEKLLEHLPENLHLVISSRSRPKWKRLIKMKASGQLLEITERDLILTFEETELLLTNFDEIEINREAIKQIYRRTEGWIIAITMIAQQIMDYEEFPQTIDQFPLPLYDLFQYLAMEVFLKQSPPVQQLLLQTSIFDELTPEICKNILDLENSLTMLKNLAERNLFIHKIGEDQYRYHALFKEFLEKQFQKKDPEAYEELHKKSARFFEGRGLWEIALIYYEKIGFSKAVATILHHYGTLMLENGKLESLDEKLACVTATDQDNYYQLWFLKGEILRYRSLYKEAEECYNKTIYFAHLKQDLLSKSNALEGKARIYLDTTQPHIAERLLSEAIATREKLSKKENIARLYRLQAENLINSGKTTKAEKWIKRGKALNLSIENGNLQARLYLRTGRLLEAKKILNKNKINEQHKLLLPQSHRETELLLSLIEVLTGNGTEAKQLAQAGIQHGISIQSPYVEACGWIRLGHSVQLVDEYDSLLAKNCYETALQMMDKLRVARGKAEPLMGLCLLYGANGQYERAIEVGEQGLIETEKAKDIWLSALITLSIGLASVYHFYYDKALVSIHKAEEYFDQCNDIFGKMYCSLWKAYIYHEMSHEEQFEKNMDLFLKLVQLNHNEYIFYKRTMFGPQDLQMFIPLLIEGQKRNINRHFTTKILRDMGLVGLQTHPGFTLQIQTLGQFRVYLGKKEIKNRDWLRGKAKELFQLFITKRNHFLQKEEIFQLLWPDQDEKSAGRDFKVALNALNNALEPKRKARVAPFFIIREGTAYGLNPNASFELDAVIFEQWILTGLEEKDDEKARRFLQRGLHYYKGDYLIERRFNDWCLIERERLLVYFLRGAEKLAQLSVRSEDYDIAIFWCEKILEKDKTWEEAYRLLMFCYYRKNNRSQAIKWYKKCCDILEVELGVTPLEPIERMYEMIIGSSRR</sequence>
<dbReference type="Gene3D" id="1.10.10.10">
    <property type="entry name" value="Winged helix-like DNA-binding domain superfamily/Winged helix DNA-binding domain"/>
    <property type="match status" value="1"/>
</dbReference>
<dbReference type="EMBL" id="JACEIO010000001">
    <property type="protein sequence ID" value="MBA4535711.1"/>
    <property type="molecule type" value="Genomic_DNA"/>
</dbReference>
<name>A0A6B3VUT1_9BACI</name>
<gene>
    <name evidence="5" type="ORF">G4D64_00825</name>
    <name evidence="4" type="ORF">H1Z61_00825</name>
</gene>
<dbReference type="PANTHER" id="PTHR35807">
    <property type="entry name" value="TRANSCRIPTIONAL REGULATOR REDD-RELATED"/>
    <property type="match status" value="1"/>
</dbReference>
<dbReference type="Proteomes" id="UP000570010">
    <property type="component" value="Unassembled WGS sequence"/>
</dbReference>
<reference evidence="5 6" key="1">
    <citation type="submission" date="2020-02" db="EMBL/GenBank/DDBJ databases">
        <title>Bacillus aquiflavi sp. nov., isolated from yellow water of strong flavor Chinese baijiu in Yibin region of China.</title>
        <authorList>
            <person name="Xie J."/>
        </authorList>
    </citation>
    <scope>NUCLEOTIDE SEQUENCE [LARGE SCALE GENOMIC DNA]</scope>
    <source>
        <strain evidence="5 6">3H-10</strain>
    </source>
</reference>
<dbReference type="PANTHER" id="PTHR35807:SF2">
    <property type="entry name" value="TRANSCRIPTIONAL ACTIVATOR DOMAIN"/>
    <property type="match status" value="1"/>
</dbReference>
<dbReference type="SUPFAM" id="SSF52540">
    <property type="entry name" value="P-loop containing nucleoside triphosphate hydrolases"/>
    <property type="match status" value="1"/>
</dbReference>
<keyword evidence="1" id="KW-0805">Transcription regulation</keyword>
<dbReference type="GO" id="GO:0003677">
    <property type="term" value="F:DNA binding"/>
    <property type="evidence" value="ECO:0007669"/>
    <property type="project" value="InterPro"/>
</dbReference>
<dbReference type="InterPro" id="IPR005158">
    <property type="entry name" value="BTAD"/>
</dbReference>
<evidence type="ECO:0000313" key="5">
    <source>
        <dbReference type="EMBL" id="NEY80087.1"/>
    </source>
</evidence>
<evidence type="ECO:0000313" key="4">
    <source>
        <dbReference type="EMBL" id="MBA4535711.1"/>
    </source>
</evidence>
<organism evidence="5 6">
    <name type="scientific">Bacillus aquiflavi</name>
    <dbReference type="NCBI Taxonomy" id="2672567"/>
    <lineage>
        <taxon>Bacteria</taxon>
        <taxon>Bacillati</taxon>
        <taxon>Bacillota</taxon>
        <taxon>Bacilli</taxon>
        <taxon>Bacillales</taxon>
        <taxon>Bacillaceae</taxon>
        <taxon>Bacillus</taxon>
    </lineage>
</organism>
<comment type="caution">
    <text evidence="5">The sequence shown here is derived from an EMBL/GenBank/DDBJ whole genome shotgun (WGS) entry which is preliminary data.</text>
</comment>
<dbReference type="SMART" id="SM00028">
    <property type="entry name" value="TPR"/>
    <property type="match status" value="6"/>
</dbReference>
<dbReference type="InterPro" id="IPR019734">
    <property type="entry name" value="TPR_rpt"/>
</dbReference>
<dbReference type="SUPFAM" id="SSF48452">
    <property type="entry name" value="TPR-like"/>
    <property type="match status" value="3"/>
</dbReference>
<dbReference type="InterPro" id="IPR051677">
    <property type="entry name" value="AfsR-DnrI-RedD_regulator"/>
</dbReference>
<dbReference type="GO" id="GO:0006355">
    <property type="term" value="P:regulation of DNA-templated transcription"/>
    <property type="evidence" value="ECO:0007669"/>
    <property type="project" value="InterPro"/>
</dbReference>
<keyword evidence="6" id="KW-1185">Reference proteome</keyword>
<dbReference type="EMBL" id="JAAIWN010000001">
    <property type="protein sequence ID" value="NEY80087.1"/>
    <property type="molecule type" value="Genomic_DNA"/>
</dbReference>
<accession>A0A6B3VUT1</accession>
<proteinExistence type="predicted"/>
<dbReference type="SUPFAM" id="SSF46894">
    <property type="entry name" value="C-terminal effector domain of the bipartite response regulators"/>
    <property type="match status" value="1"/>
</dbReference>
<dbReference type="RefSeq" id="WP_163239072.1">
    <property type="nucleotide sequence ID" value="NZ_JAAIWN010000001.1"/>
</dbReference>